<dbReference type="Proteomes" id="UP001518990">
    <property type="component" value="Unassembled WGS sequence"/>
</dbReference>
<dbReference type="RefSeq" id="WP_207446282.1">
    <property type="nucleotide sequence ID" value="NZ_CP061094.1"/>
</dbReference>
<evidence type="ECO:0000256" key="1">
    <source>
        <dbReference type="SAM" id="MobiDB-lite"/>
    </source>
</evidence>
<accession>A0ABS3KAX4</accession>
<evidence type="ECO:0000313" key="2">
    <source>
        <dbReference type="EMBL" id="MBO1074623.1"/>
    </source>
</evidence>
<comment type="caution">
    <text evidence="2">The sequence shown here is derived from an EMBL/GenBank/DDBJ whole genome shotgun (WGS) entry which is preliminary data.</text>
</comment>
<evidence type="ECO:0000313" key="3">
    <source>
        <dbReference type="Proteomes" id="UP001518990"/>
    </source>
</evidence>
<dbReference type="EMBL" id="JACTNF010000006">
    <property type="protein sequence ID" value="MBO1074623.1"/>
    <property type="molecule type" value="Genomic_DNA"/>
</dbReference>
<keyword evidence="3" id="KW-1185">Reference proteome</keyword>
<name>A0ABS3KAX4_9PROT</name>
<proteinExistence type="predicted"/>
<protein>
    <submittedName>
        <fullName evidence="2">Uncharacterized protein</fullName>
    </submittedName>
</protein>
<reference evidence="2 3" key="1">
    <citation type="submission" date="2020-09" db="EMBL/GenBank/DDBJ databases">
        <title>Roseomonas.</title>
        <authorList>
            <person name="Zhu W."/>
        </authorList>
    </citation>
    <scope>NUCLEOTIDE SEQUENCE [LARGE SCALE GENOMIC DNA]</scope>
    <source>
        <strain evidence="2 3">1311</strain>
    </source>
</reference>
<gene>
    <name evidence="2" type="ORF">IAI60_08375</name>
</gene>
<feature type="region of interest" description="Disordered" evidence="1">
    <location>
        <begin position="54"/>
        <end position="74"/>
    </location>
</feature>
<sequence length="74" mass="8388">MSHETRMVRDPAERYGLQALTQEHRARLLELAVQTAAAALSFPRVTDKRIAPCHPAQHSAPHFSTIRKRTDDVQ</sequence>
<organism evidence="2 3">
    <name type="scientific">Roseomonas marmotae</name>
    <dbReference type="NCBI Taxonomy" id="2768161"/>
    <lineage>
        <taxon>Bacteria</taxon>
        <taxon>Pseudomonadati</taxon>
        <taxon>Pseudomonadota</taxon>
        <taxon>Alphaproteobacteria</taxon>
        <taxon>Acetobacterales</taxon>
        <taxon>Roseomonadaceae</taxon>
        <taxon>Roseomonas</taxon>
    </lineage>
</organism>